<sequence length="84" mass="8665">MDARGSTSRDVTSSSRREFGAGLPALDVEDVAVVLPASYAARCGRCGTAYLPGSTIGHSATYGWVATCCVPGMRRGARQQAQGA</sequence>
<dbReference type="AlphaFoldDB" id="A0A4Q7NSG8"/>
<organism evidence="1 2">
    <name type="scientific">Motilibacter rhizosphaerae</name>
    <dbReference type="NCBI Taxonomy" id="598652"/>
    <lineage>
        <taxon>Bacteria</taxon>
        <taxon>Bacillati</taxon>
        <taxon>Actinomycetota</taxon>
        <taxon>Actinomycetes</taxon>
        <taxon>Motilibacterales</taxon>
        <taxon>Motilibacteraceae</taxon>
        <taxon>Motilibacter</taxon>
    </lineage>
</organism>
<dbReference type="Proteomes" id="UP000293638">
    <property type="component" value="Unassembled WGS sequence"/>
</dbReference>
<comment type="caution">
    <text evidence="1">The sequence shown here is derived from an EMBL/GenBank/DDBJ whole genome shotgun (WGS) entry which is preliminary data.</text>
</comment>
<name>A0A4Q7NSG8_9ACTN</name>
<keyword evidence="2" id="KW-1185">Reference proteome</keyword>
<accession>A0A4Q7NSG8</accession>
<proteinExistence type="predicted"/>
<dbReference type="EMBL" id="SGXD01000002">
    <property type="protein sequence ID" value="RZS89718.1"/>
    <property type="molecule type" value="Genomic_DNA"/>
</dbReference>
<reference evidence="1 2" key="1">
    <citation type="submission" date="2019-02" db="EMBL/GenBank/DDBJ databases">
        <title>Genomic Encyclopedia of Type Strains, Phase IV (KMG-IV): sequencing the most valuable type-strain genomes for metagenomic binning, comparative biology and taxonomic classification.</title>
        <authorList>
            <person name="Goeker M."/>
        </authorList>
    </citation>
    <scope>NUCLEOTIDE SEQUENCE [LARGE SCALE GENOMIC DNA]</scope>
    <source>
        <strain evidence="1 2">DSM 45622</strain>
    </source>
</reference>
<dbReference type="RefSeq" id="WP_130492284.1">
    <property type="nucleotide sequence ID" value="NZ_SGXD01000002.1"/>
</dbReference>
<protein>
    <submittedName>
        <fullName evidence="1">Uncharacterized protein</fullName>
    </submittedName>
</protein>
<gene>
    <name evidence="1" type="ORF">EV189_1491</name>
</gene>
<evidence type="ECO:0000313" key="2">
    <source>
        <dbReference type="Proteomes" id="UP000293638"/>
    </source>
</evidence>
<evidence type="ECO:0000313" key="1">
    <source>
        <dbReference type="EMBL" id="RZS89718.1"/>
    </source>
</evidence>